<dbReference type="AlphaFoldDB" id="A0A126V025"/>
<evidence type="ECO:0008006" key="4">
    <source>
        <dbReference type="Google" id="ProtNLM"/>
    </source>
</evidence>
<evidence type="ECO:0000313" key="2">
    <source>
        <dbReference type="EMBL" id="AML51640.1"/>
    </source>
</evidence>
<dbReference type="KEGG" id="hat:RC74_10530"/>
<sequence>MKHIKSKEARPTHIPLLRRFLVGNEGSMTVEAIVMFPLLCWAYVATFAFFDAFQARSTNLKATFTVADMLSRQLDVVDAPYVNGLLDMFEFLSNSADENTWIRVTSVVCTEECDKDSRVLVKDWSFATGGNYTLTNVDVATYGDRVPVMPLHDRVLMVETFMNYQPVFNVGIPLLEMSELAVTRSRFAPKLCWETCVE</sequence>
<dbReference type="Proteomes" id="UP000070371">
    <property type="component" value="Chromosome"/>
</dbReference>
<dbReference type="OrthoDB" id="7876207at2"/>
<keyword evidence="1" id="KW-0472">Membrane</keyword>
<evidence type="ECO:0000313" key="3">
    <source>
        <dbReference type="Proteomes" id="UP000070371"/>
    </source>
</evidence>
<dbReference type="RefSeq" id="WP_052274683.1">
    <property type="nucleotide sequence ID" value="NZ_CP014327.1"/>
</dbReference>
<name>A0A126V025_9RHOB</name>
<keyword evidence="1" id="KW-1133">Transmembrane helix</keyword>
<keyword evidence="3" id="KW-1185">Reference proteome</keyword>
<proteinExistence type="predicted"/>
<accession>A0A126V025</accession>
<evidence type="ECO:0000256" key="1">
    <source>
        <dbReference type="SAM" id="Phobius"/>
    </source>
</evidence>
<dbReference type="EMBL" id="CP014327">
    <property type="protein sequence ID" value="AML51640.1"/>
    <property type="molecule type" value="Genomic_DNA"/>
</dbReference>
<protein>
    <recommendedName>
        <fullName evidence="4">Pilus assembly protein TadE</fullName>
    </recommendedName>
</protein>
<reference evidence="2 3" key="1">
    <citation type="submission" date="2016-02" db="EMBL/GenBank/DDBJ databases">
        <title>Complete genome sequence of Halocynthiibacter arcticus PAMC 20958t from arctic marine sediment.</title>
        <authorList>
            <person name="Lee Y.M."/>
            <person name="Baek K."/>
            <person name="Lee H.K."/>
            <person name="Shin S.C."/>
        </authorList>
    </citation>
    <scope>NUCLEOTIDE SEQUENCE [LARGE SCALE GENOMIC DNA]</scope>
    <source>
        <strain evidence="2">PAMC 20958</strain>
    </source>
</reference>
<gene>
    <name evidence="2" type="ORF">RC74_10530</name>
</gene>
<dbReference type="STRING" id="1579316.RC74_10530"/>
<feature type="transmembrane region" description="Helical" evidence="1">
    <location>
        <begin position="28"/>
        <end position="50"/>
    </location>
</feature>
<organism evidence="2 3">
    <name type="scientific">Falsihalocynthiibacter arcticus</name>
    <dbReference type="NCBI Taxonomy" id="1579316"/>
    <lineage>
        <taxon>Bacteria</taxon>
        <taxon>Pseudomonadati</taxon>
        <taxon>Pseudomonadota</taxon>
        <taxon>Alphaproteobacteria</taxon>
        <taxon>Rhodobacterales</taxon>
        <taxon>Roseobacteraceae</taxon>
        <taxon>Falsihalocynthiibacter</taxon>
    </lineage>
</organism>
<keyword evidence="1" id="KW-0812">Transmembrane</keyword>